<keyword evidence="2" id="KW-1185">Reference proteome</keyword>
<evidence type="ECO:0000313" key="1">
    <source>
        <dbReference type="EMBL" id="KAJ8883683.1"/>
    </source>
</evidence>
<comment type="caution">
    <text evidence="1">The sequence shown here is derived from an EMBL/GenBank/DDBJ whole genome shotgun (WGS) entry which is preliminary data.</text>
</comment>
<accession>A0ABQ9HH81</accession>
<proteinExistence type="predicted"/>
<protein>
    <submittedName>
        <fullName evidence="1">Uncharacterized protein</fullName>
    </submittedName>
</protein>
<dbReference type="EMBL" id="JARBHB010000005">
    <property type="protein sequence ID" value="KAJ8883683.1"/>
    <property type="molecule type" value="Genomic_DNA"/>
</dbReference>
<name>A0ABQ9HH81_9NEOP</name>
<dbReference type="Proteomes" id="UP001159363">
    <property type="component" value="Chromosome 4"/>
</dbReference>
<reference evidence="1 2" key="1">
    <citation type="submission" date="2023-02" db="EMBL/GenBank/DDBJ databases">
        <title>LHISI_Scaffold_Assembly.</title>
        <authorList>
            <person name="Stuart O.P."/>
            <person name="Cleave R."/>
            <person name="Magrath M.J.L."/>
            <person name="Mikheyev A.S."/>
        </authorList>
    </citation>
    <scope>NUCLEOTIDE SEQUENCE [LARGE SCALE GENOMIC DNA]</scope>
    <source>
        <strain evidence="1">Daus_M_001</strain>
        <tissue evidence="1">Leg muscle</tissue>
    </source>
</reference>
<organism evidence="1 2">
    <name type="scientific">Dryococelus australis</name>
    <dbReference type="NCBI Taxonomy" id="614101"/>
    <lineage>
        <taxon>Eukaryota</taxon>
        <taxon>Metazoa</taxon>
        <taxon>Ecdysozoa</taxon>
        <taxon>Arthropoda</taxon>
        <taxon>Hexapoda</taxon>
        <taxon>Insecta</taxon>
        <taxon>Pterygota</taxon>
        <taxon>Neoptera</taxon>
        <taxon>Polyneoptera</taxon>
        <taxon>Phasmatodea</taxon>
        <taxon>Verophasmatodea</taxon>
        <taxon>Anareolatae</taxon>
        <taxon>Phasmatidae</taxon>
        <taxon>Eurycanthinae</taxon>
        <taxon>Dryococelus</taxon>
    </lineage>
</organism>
<sequence length="213" mass="23892">MKTRSQNRHWRQPVSEDANCDFMIVEVKGRPSYSQFIFVVWEHSEKTQDIFRFLILCKMCLEHDLVPEILVQGQHLAQVLHSSCVVCNLLYCKRGRTLVQLGSALLDSAPVGSERNSPTSAHLIEPHCALSVLLPTCPSIGPHGKNCKLHIETQKFPWRTLHVAGSHGCRLGIALVVLQLVPLAHSFRMHHDGDNTATKKRFAFSVSTSVSHL</sequence>
<gene>
    <name evidence="1" type="ORF">PR048_015537</name>
</gene>
<evidence type="ECO:0000313" key="2">
    <source>
        <dbReference type="Proteomes" id="UP001159363"/>
    </source>
</evidence>